<dbReference type="InterPro" id="IPR029056">
    <property type="entry name" value="Ribokinase-like"/>
</dbReference>
<dbReference type="PROSITE" id="PS00584">
    <property type="entry name" value="PFKB_KINASES_2"/>
    <property type="match status" value="1"/>
</dbReference>
<dbReference type="PANTHER" id="PTHR10584:SF166">
    <property type="entry name" value="RIBOKINASE"/>
    <property type="match status" value="1"/>
</dbReference>
<evidence type="ECO:0000256" key="1">
    <source>
        <dbReference type="ARBA" id="ARBA00022679"/>
    </source>
</evidence>
<dbReference type="Pfam" id="PF00294">
    <property type="entry name" value="PfkB"/>
    <property type="match status" value="1"/>
</dbReference>
<reference evidence="4" key="1">
    <citation type="journal article" date="2014" name="Int. J. Syst. Evol. Microbiol.">
        <title>Complete genome sequence of Corynebacterium casei LMG S-19264T (=DSM 44701T), isolated from a smear-ripened cheese.</title>
        <authorList>
            <consortium name="US DOE Joint Genome Institute (JGI-PGF)"/>
            <person name="Walter F."/>
            <person name="Albersmeier A."/>
            <person name="Kalinowski J."/>
            <person name="Ruckert C."/>
        </authorList>
    </citation>
    <scope>NUCLEOTIDE SEQUENCE</scope>
    <source>
        <strain evidence="4">NBRC 101628</strain>
    </source>
</reference>
<name>A0AA37RYK9_9GAMM</name>
<dbReference type="InterPro" id="IPR011611">
    <property type="entry name" value="PfkB_dom"/>
</dbReference>
<dbReference type="GO" id="GO:0016301">
    <property type="term" value="F:kinase activity"/>
    <property type="evidence" value="ECO:0007669"/>
    <property type="project" value="UniProtKB-KW"/>
</dbReference>
<keyword evidence="1" id="KW-0808">Transferase</keyword>
<dbReference type="AlphaFoldDB" id="A0AA37RYK9"/>
<reference evidence="4" key="2">
    <citation type="submission" date="2023-01" db="EMBL/GenBank/DDBJ databases">
        <title>Draft genome sequence of Paraferrimonas sedimenticola strain NBRC 101628.</title>
        <authorList>
            <person name="Sun Q."/>
            <person name="Mori K."/>
        </authorList>
    </citation>
    <scope>NUCLEOTIDE SEQUENCE</scope>
    <source>
        <strain evidence="4">NBRC 101628</strain>
    </source>
</reference>
<dbReference type="Gene3D" id="3.40.1190.20">
    <property type="match status" value="1"/>
</dbReference>
<organism evidence="4 5">
    <name type="scientific">Paraferrimonas sedimenticola</name>
    <dbReference type="NCBI Taxonomy" id="375674"/>
    <lineage>
        <taxon>Bacteria</taxon>
        <taxon>Pseudomonadati</taxon>
        <taxon>Pseudomonadota</taxon>
        <taxon>Gammaproteobacteria</taxon>
        <taxon>Alteromonadales</taxon>
        <taxon>Ferrimonadaceae</taxon>
        <taxon>Paraferrimonas</taxon>
    </lineage>
</organism>
<evidence type="ECO:0000313" key="5">
    <source>
        <dbReference type="Proteomes" id="UP001161422"/>
    </source>
</evidence>
<sequence length="279" mass="30298">MKPVLLVANLNCDHALSLQQALASGGRHQYQDSGRRLGGGAANTGLGLVWAGYKVELVTQLGSDATADWLLEQAQANQLSPYQLIRHPGAHGELLLLLEPNGERSIIRPQRPEFTLPSPPDFSRWGAVYFNSLAVNQRHWSEAALTQTQVVCQYIAHKSPSPCHYLIASASDLPEMAEDELWSFARQYAGEHLKGFVLTCGSKGAIWFDGNTQVCQPALACDVLDTTGAGDAFVGGFIHALLAEKNRQQILLEACQWACCALQTASSIPGDALRNHLKL</sequence>
<dbReference type="EMBL" id="BSNC01000006">
    <property type="protein sequence ID" value="GLP97561.1"/>
    <property type="molecule type" value="Genomic_DNA"/>
</dbReference>
<accession>A0AA37RYK9</accession>
<evidence type="ECO:0000259" key="3">
    <source>
        <dbReference type="Pfam" id="PF00294"/>
    </source>
</evidence>
<dbReference type="Proteomes" id="UP001161422">
    <property type="component" value="Unassembled WGS sequence"/>
</dbReference>
<dbReference type="InterPro" id="IPR002173">
    <property type="entry name" value="Carboh/pur_kinase_PfkB_CS"/>
</dbReference>
<keyword evidence="2" id="KW-0418">Kinase</keyword>
<dbReference type="RefSeq" id="WP_095504603.1">
    <property type="nucleotide sequence ID" value="NZ_BSNC01000006.1"/>
</dbReference>
<protein>
    <submittedName>
        <fullName evidence="4">Ribokinase</fullName>
    </submittedName>
</protein>
<comment type="caution">
    <text evidence="4">The sequence shown here is derived from an EMBL/GenBank/DDBJ whole genome shotgun (WGS) entry which is preliminary data.</text>
</comment>
<evidence type="ECO:0000313" key="4">
    <source>
        <dbReference type="EMBL" id="GLP97561.1"/>
    </source>
</evidence>
<dbReference type="PANTHER" id="PTHR10584">
    <property type="entry name" value="SUGAR KINASE"/>
    <property type="match status" value="1"/>
</dbReference>
<evidence type="ECO:0000256" key="2">
    <source>
        <dbReference type="ARBA" id="ARBA00022777"/>
    </source>
</evidence>
<keyword evidence="5" id="KW-1185">Reference proteome</keyword>
<dbReference type="SUPFAM" id="SSF53613">
    <property type="entry name" value="Ribokinase-like"/>
    <property type="match status" value="1"/>
</dbReference>
<proteinExistence type="predicted"/>
<gene>
    <name evidence="4" type="ORF">GCM10007895_28680</name>
</gene>
<feature type="domain" description="Carbohydrate kinase PfkB" evidence="3">
    <location>
        <begin position="26"/>
        <end position="268"/>
    </location>
</feature>